<evidence type="ECO:0000313" key="6">
    <source>
        <dbReference type="EMBL" id="GAJ07891.1"/>
    </source>
</evidence>
<dbReference type="AlphaFoldDB" id="X1V6G9"/>
<dbReference type="Pfam" id="PF02607">
    <property type="entry name" value="B12-binding_2"/>
    <property type="match status" value="1"/>
</dbReference>
<feature type="non-terminal residue" evidence="6">
    <location>
        <position position="1"/>
    </location>
</feature>
<protein>
    <recommendedName>
        <fullName evidence="7">B12-binding domain-containing protein</fullName>
    </recommendedName>
</protein>
<dbReference type="SMART" id="SM01018">
    <property type="entry name" value="B12-binding_2"/>
    <property type="match status" value="1"/>
</dbReference>
<keyword evidence="3" id="KW-0170">Cobalt</keyword>
<dbReference type="SUPFAM" id="SSF47644">
    <property type="entry name" value="Methionine synthase domain"/>
    <property type="match status" value="1"/>
</dbReference>
<dbReference type="GO" id="GO:0005829">
    <property type="term" value="C:cytosol"/>
    <property type="evidence" value="ECO:0007669"/>
    <property type="project" value="TreeGrafter"/>
</dbReference>
<dbReference type="GO" id="GO:0046653">
    <property type="term" value="P:tetrahydrofolate metabolic process"/>
    <property type="evidence" value="ECO:0007669"/>
    <property type="project" value="TreeGrafter"/>
</dbReference>
<dbReference type="GO" id="GO:0031419">
    <property type="term" value="F:cobalamin binding"/>
    <property type="evidence" value="ECO:0007669"/>
    <property type="project" value="InterPro"/>
</dbReference>
<feature type="domain" description="B12-binding" evidence="4">
    <location>
        <begin position="67"/>
        <end position="194"/>
    </location>
</feature>
<name>X1V6G9_9ZZZZ</name>
<dbReference type="PANTHER" id="PTHR45833:SF1">
    <property type="entry name" value="METHIONINE SYNTHASE"/>
    <property type="match status" value="1"/>
</dbReference>
<evidence type="ECO:0000256" key="3">
    <source>
        <dbReference type="ARBA" id="ARBA00023285"/>
    </source>
</evidence>
<feature type="domain" description="B12-binding N-terminal" evidence="5">
    <location>
        <begin position="1"/>
        <end position="67"/>
    </location>
</feature>
<comment type="similarity">
    <text evidence="1">Belongs to the methylamine corrinoid protein family.</text>
</comment>
<dbReference type="EMBL" id="BARW01031944">
    <property type="protein sequence ID" value="GAJ07891.1"/>
    <property type="molecule type" value="Genomic_DNA"/>
</dbReference>
<accession>X1V6G9</accession>
<dbReference type="Pfam" id="PF02310">
    <property type="entry name" value="B12-binding"/>
    <property type="match status" value="1"/>
</dbReference>
<evidence type="ECO:0000256" key="2">
    <source>
        <dbReference type="ARBA" id="ARBA00022723"/>
    </source>
</evidence>
<dbReference type="PROSITE" id="PS51332">
    <property type="entry name" value="B12_BINDING"/>
    <property type="match status" value="1"/>
</dbReference>
<evidence type="ECO:0008006" key="7">
    <source>
        <dbReference type="Google" id="ProtNLM"/>
    </source>
</evidence>
<evidence type="ECO:0000256" key="1">
    <source>
        <dbReference type="ARBA" id="ARBA00010854"/>
    </source>
</evidence>
<proteinExistence type="inferred from homology"/>
<reference evidence="6" key="1">
    <citation type="journal article" date="2014" name="Front. Microbiol.">
        <title>High frequency of phylogenetically diverse reductive dehalogenase-homologous genes in deep subseafloor sedimentary metagenomes.</title>
        <authorList>
            <person name="Kawai M."/>
            <person name="Futagami T."/>
            <person name="Toyoda A."/>
            <person name="Takaki Y."/>
            <person name="Nishi S."/>
            <person name="Hori S."/>
            <person name="Arai W."/>
            <person name="Tsubouchi T."/>
            <person name="Morono Y."/>
            <person name="Uchiyama I."/>
            <person name="Ito T."/>
            <person name="Fujiyama A."/>
            <person name="Inagaki F."/>
            <person name="Takami H."/>
        </authorList>
    </citation>
    <scope>NUCLEOTIDE SEQUENCE</scope>
    <source>
        <strain evidence="6">Expedition CK06-06</strain>
    </source>
</reference>
<gene>
    <name evidence="6" type="ORF">S12H4_50677</name>
</gene>
<evidence type="ECO:0000259" key="4">
    <source>
        <dbReference type="PROSITE" id="PS51332"/>
    </source>
</evidence>
<dbReference type="InterPro" id="IPR003759">
    <property type="entry name" value="Cbl-bd_cap"/>
</dbReference>
<dbReference type="Gene3D" id="1.10.1240.10">
    <property type="entry name" value="Methionine synthase domain"/>
    <property type="match status" value="1"/>
</dbReference>
<dbReference type="InterPro" id="IPR036724">
    <property type="entry name" value="Cobalamin-bd_sf"/>
</dbReference>
<dbReference type="SUPFAM" id="SSF52242">
    <property type="entry name" value="Cobalamin (vitamin B12)-binding domain"/>
    <property type="match status" value="1"/>
</dbReference>
<comment type="caution">
    <text evidence="6">The sequence shown here is derived from an EMBL/GenBank/DDBJ whole genome shotgun (WGS) entry which is preliminary data.</text>
</comment>
<keyword evidence="2" id="KW-0479">Metal-binding</keyword>
<sequence>VAKEAMDAGVDPHIAITDGIVPGMAIVGEKYETGEYFLPEMVVAGAVMKEGMEVINPYLKGDSAKRLGKVVIATVEGDNHDLGKNIVTTLLGVHGFEVVDLGKDVPTDKIIGAVKERKPDILGLSALLTVTMPKMGEAIEALKVADLREKVKVIIGGSPVTWEFAESIGADHCAVNALEGIKKCMEWLTLQKVR</sequence>
<organism evidence="6">
    <name type="scientific">marine sediment metagenome</name>
    <dbReference type="NCBI Taxonomy" id="412755"/>
    <lineage>
        <taxon>unclassified sequences</taxon>
        <taxon>metagenomes</taxon>
        <taxon>ecological metagenomes</taxon>
    </lineage>
</organism>
<dbReference type="InterPro" id="IPR050554">
    <property type="entry name" value="Met_Synthase/Corrinoid"/>
</dbReference>
<dbReference type="PROSITE" id="PS51337">
    <property type="entry name" value="B12_BINDING_NTER"/>
    <property type="match status" value="1"/>
</dbReference>
<dbReference type="FunFam" id="3.40.50.280:FF:000003">
    <property type="entry name" value="Dimethylamine methyltransferase corrinoid protein"/>
    <property type="match status" value="1"/>
</dbReference>
<dbReference type="GO" id="GO:0046872">
    <property type="term" value="F:metal ion binding"/>
    <property type="evidence" value="ECO:0007669"/>
    <property type="project" value="UniProtKB-KW"/>
</dbReference>
<dbReference type="InterPro" id="IPR006158">
    <property type="entry name" value="Cobalamin-bd"/>
</dbReference>
<dbReference type="InterPro" id="IPR036594">
    <property type="entry name" value="Meth_synthase_dom"/>
</dbReference>
<dbReference type="PANTHER" id="PTHR45833">
    <property type="entry name" value="METHIONINE SYNTHASE"/>
    <property type="match status" value="1"/>
</dbReference>
<evidence type="ECO:0000259" key="5">
    <source>
        <dbReference type="PROSITE" id="PS51337"/>
    </source>
</evidence>
<dbReference type="GO" id="GO:0008705">
    <property type="term" value="F:methionine synthase activity"/>
    <property type="evidence" value="ECO:0007669"/>
    <property type="project" value="TreeGrafter"/>
</dbReference>
<dbReference type="Gene3D" id="3.40.50.280">
    <property type="entry name" value="Cobalamin-binding domain"/>
    <property type="match status" value="1"/>
</dbReference>
<dbReference type="CDD" id="cd02070">
    <property type="entry name" value="corrinoid_protein_B12-BD"/>
    <property type="match status" value="1"/>
</dbReference>
<dbReference type="GO" id="GO:0050667">
    <property type="term" value="P:homocysteine metabolic process"/>
    <property type="evidence" value="ECO:0007669"/>
    <property type="project" value="TreeGrafter"/>
</dbReference>